<sequence length="117" mass="13550">MQTGKICILIAGIENLEGDYAIELQGYFGISRYPSRKVGTNFYYVLFDNNLTKRDHEHSPRYMFTEFLVSLGLNGYAYRLDRAHVHGDNTVDYIMKLTPKISTHLDFPRAIKELGKR</sequence>
<reference evidence="1" key="1">
    <citation type="journal article" date="2015" name="Nature">
        <title>Complex archaea that bridge the gap between prokaryotes and eukaryotes.</title>
        <authorList>
            <person name="Spang A."/>
            <person name="Saw J.H."/>
            <person name="Jorgensen S.L."/>
            <person name="Zaremba-Niedzwiedzka K."/>
            <person name="Martijn J."/>
            <person name="Lind A.E."/>
            <person name="van Eijk R."/>
            <person name="Schleper C."/>
            <person name="Guy L."/>
            <person name="Ettema T.J."/>
        </authorList>
    </citation>
    <scope>NUCLEOTIDE SEQUENCE</scope>
</reference>
<accession>A0A0F9KUR3</accession>
<dbReference type="AlphaFoldDB" id="A0A0F9KUR3"/>
<evidence type="ECO:0000313" key="1">
    <source>
        <dbReference type="EMBL" id="KKM25858.1"/>
    </source>
</evidence>
<protein>
    <submittedName>
        <fullName evidence="1">Uncharacterized protein</fullName>
    </submittedName>
</protein>
<gene>
    <name evidence="1" type="ORF">LCGC14_1590670</name>
</gene>
<proteinExistence type="predicted"/>
<organism evidence="1">
    <name type="scientific">marine sediment metagenome</name>
    <dbReference type="NCBI Taxonomy" id="412755"/>
    <lineage>
        <taxon>unclassified sequences</taxon>
        <taxon>metagenomes</taxon>
        <taxon>ecological metagenomes</taxon>
    </lineage>
</organism>
<dbReference type="EMBL" id="LAZR01012625">
    <property type="protein sequence ID" value="KKM25858.1"/>
    <property type="molecule type" value="Genomic_DNA"/>
</dbReference>
<comment type="caution">
    <text evidence="1">The sequence shown here is derived from an EMBL/GenBank/DDBJ whole genome shotgun (WGS) entry which is preliminary data.</text>
</comment>
<name>A0A0F9KUR3_9ZZZZ</name>